<dbReference type="Gene3D" id="3.30.70.100">
    <property type="match status" value="1"/>
</dbReference>
<protein>
    <submittedName>
        <fullName evidence="2">Antibiotic biosynthesis monooxygenase</fullName>
    </submittedName>
</protein>
<dbReference type="AlphaFoldDB" id="A0A4V3RJ47"/>
<dbReference type="InterPro" id="IPR050744">
    <property type="entry name" value="AI-2_Isomerase_LsrG"/>
</dbReference>
<dbReference type="Proteomes" id="UP000306631">
    <property type="component" value="Unassembled WGS sequence"/>
</dbReference>
<dbReference type="GO" id="GO:0004497">
    <property type="term" value="F:monooxygenase activity"/>
    <property type="evidence" value="ECO:0007669"/>
    <property type="project" value="UniProtKB-KW"/>
</dbReference>
<name>A0A4V3RJ47_STEMA</name>
<feature type="domain" description="ABM" evidence="1">
    <location>
        <begin position="8"/>
        <end position="98"/>
    </location>
</feature>
<evidence type="ECO:0000313" key="3">
    <source>
        <dbReference type="Proteomes" id="UP000306631"/>
    </source>
</evidence>
<gene>
    <name evidence="2" type="ORF">E5352_10255</name>
</gene>
<dbReference type="EMBL" id="SRYW01000007">
    <property type="protein sequence ID" value="TGY34240.1"/>
    <property type="molecule type" value="Genomic_DNA"/>
</dbReference>
<dbReference type="PANTHER" id="PTHR33336">
    <property type="entry name" value="QUINOL MONOOXYGENASE YGIN-RELATED"/>
    <property type="match status" value="1"/>
</dbReference>
<dbReference type="SUPFAM" id="SSF54909">
    <property type="entry name" value="Dimeric alpha+beta barrel"/>
    <property type="match status" value="1"/>
</dbReference>
<proteinExistence type="predicted"/>
<dbReference type="InterPro" id="IPR007138">
    <property type="entry name" value="ABM_dom"/>
</dbReference>
<evidence type="ECO:0000259" key="1">
    <source>
        <dbReference type="PROSITE" id="PS51725"/>
    </source>
</evidence>
<dbReference type="Pfam" id="PF03992">
    <property type="entry name" value="ABM"/>
    <property type="match status" value="1"/>
</dbReference>
<dbReference type="OrthoDB" id="678044at2"/>
<dbReference type="PROSITE" id="PS51725">
    <property type="entry name" value="ABM"/>
    <property type="match status" value="1"/>
</dbReference>
<evidence type="ECO:0000313" key="2">
    <source>
        <dbReference type="EMBL" id="TGY34240.1"/>
    </source>
</evidence>
<dbReference type="InterPro" id="IPR011008">
    <property type="entry name" value="Dimeric_a/b-barrel"/>
</dbReference>
<organism evidence="2 3">
    <name type="scientific">Stenotrophomonas maltophilia</name>
    <name type="common">Pseudomonas maltophilia</name>
    <name type="synonym">Xanthomonas maltophilia</name>
    <dbReference type="NCBI Taxonomy" id="40324"/>
    <lineage>
        <taxon>Bacteria</taxon>
        <taxon>Pseudomonadati</taxon>
        <taxon>Pseudomonadota</taxon>
        <taxon>Gammaproteobacteria</taxon>
        <taxon>Lysobacterales</taxon>
        <taxon>Lysobacteraceae</taxon>
        <taxon>Stenotrophomonas</taxon>
        <taxon>Stenotrophomonas maltophilia group</taxon>
    </lineage>
</organism>
<keyword evidence="2" id="KW-0560">Oxidoreductase</keyword>
<accession>A0A4V3RJ47</accession>
<comment type="caution">
    <text evidence="2">The sequence shown here is derived from an EMBL/GenBank/DDBJ whole genome shotgun (WGS) entry which is preliminary data.</text>
</comment>
<keyword evidence="2" id="KW-0503">Monooxygenase</keyword>
<dbReference type="PANTHER" id="PTHR33336:SF15">
    <property type="entry name" value="ABM DOMAIN-CONTAINING PROTEIN"/>
    <property type="match status" value="1"/>
</dbReference>
<dbReference type="RefSeq" id="WP_017355998.1">
    <property type="nucleotide sequence ID" value="NZ_SRYW01000007.1"/>
</dbReference>
<reference evidence="2 3" key="1">
    <citation type="submission" date="2019-04" db="EMBL/GenBank/DDBJ databases">
        <title>Microbes associate with the intestines of laboratory mice.</title>
        <authorList>
            <person name="Navarre W."/>
            <person name="Wong E."/>
            <person name="Huang K."/>
            <person name="Tropini C."/>
            <person name="Ng K."/>
            <person name="Yu B."/>
        </authorList>
    </citation>
    <scope>NUCLEOTIDE SEQUENCE [LARGE SCALE GENOMIC DNA]</scope>
    <source>
        <strain evidence="2 3">NM62_B4-13</strain>
    </source>
</reference>
<sequence length="106" mass="12443">MSAPDTPLVFYVKLQVKPERVQDWLDALHTLVDRMADEPAFVSCDLHRDAQDPTLFTLYERWNEASVEDFLAHQSTDYRAAYDALLPELLQRPREPQVLELLQSWR</sequence>